<dbReference type="CDD" id="cd05831">
    <property type="entry name" value="Ribosomal_P1"/>
    <property type="match status" value="1"/>
</dbReference>
<organism evidence="5">
    <name type="scientific">Fibrocapsa japonica</name>
    <dbReference type="NCBI Taxonomy" id="94617"/>
    <lineage>
        <taxon>Eukaryota</taxon>
        <taxon>Sar</taxon>
        <taxon>Stramenopiles</taxon>
        <taxon>Ochrophyta</taxon>
        <taxon>Raphidophyceae</taxon>
        <taxon>Chattonellales</taxon>
        <taxon>Chattonellaceae</taxon>
        <taxon>Fibrocapsa</taxon>
    </lineage>
</organism>
<reference evidence="5" key="1">
    <citation type="submission" date="2021-01" db="EMBL/GenBank/DDBJ databases">
        <authorList>
            <person name="Corre E."/>
            <person name="Pelletier E."/>
            <person name="Niang G."/>
            <person name="Scheremetjew M."/>
            <person name="Finn R."/>
            <person name="Kale V."/>
            <person name="Holt S."/>
            <person name="Cochrane G."/>
            <person name="Meng A."/>
            <person name="Brown T."/>
            <person name="Cohen L."/>
        </authorList>
    </citation>
    <scope>NUCLEOTIDE SEQUENCE</scope>
    <source>
        <strain evidence="5">CCMP1661</strain>
    </source>
</reference>
<dbReference type="GO" id="GO:0002181">
    <property type="term" value="P:cytoplasmic translation"/>
    <property type="evidence" value="ECO:0007669"/>
    <property type="project" value="TreeGrafter"/>
</dbReference>
<evidence type="ECO:0000256" key="1">
    <source>
        <dbReference type="ARBA" id="ARBA00005436"/>
    </source>
</evidence>
<evidence type="ECO:0000256" key="4">
    <source>
        <dbReference type="SAM" id="MobiDB-lite"/>
    </source>
</evidence>
<dbReference type="EMBL" id="HBHR01017834">
    <property type="protein sequence ID" value="CAD9869149.1"/>
    <property type="molecule type" value="Transcribed_RNA"/>
</dbReference>
<dbReference type="FunFam" id="1.10.10.1410:FF:000002">
    <property type="entry name" value="60S acidic ribosomal protein P2"/>
    <property type="match status" value="1"/>
</dbReference>
<evidence type="ECO:0000313" key="5">
    <source>
        <dbReference type="EMBL" id="CAD9869149.1"/>
    </source>
</evidence>
<keyword evidence="3" id="KW-0687">Ribonucleoprotein</keyword>
<dbReference type="InterPro" id="IPR027534">
    <property type="entry name" value="Ribosomal_P1/P2"/>
</dbReference>
<dbReference type="InterPro" id="IPR038716">
    <property type="entry name" value="P1/P2_N_sf"/>
</dbReference>
<evidence type="ECO:0000256" key="3">
    <source>
        <dbReference type="ARBA" id="ARBA00023274"/>
    </source>
</evidence>
<gene>
    <name evidence="5" type="ORF">FJAP1339_LOCUS8956</name>
</gene>
<dbReference type="GO" id="GO:0006414">
    <property type="term" value="P:translational elongation"/>
    <property type="evidence" value="ECO:0007669"/>
    <property type="project" value="InterPro"/>
</dbReference>
<dbReference type="GO" id="GO:0030295">
    <property type="term" value="F:protein kinase activator activity"/>
    <property type="evidence" value="ECO:0007669"/>
    <property type="project" value="TreeGrafter"/>
</dbReference>
<dbReference type="GO" id="GO:0022625">
    <property type="term" value="C:cytosolic large ribosomal subunit"/>
    <property type="evidence" value="ECO:0007669"/>
    <property type="project" value="TreeGrafter"/>
</dbReference>
<proteinExistence type="inferred from homology"/>
<dbReference type="Pfam" id="PF00428">
    <property type="entry name" value="Ribosomal_60s"/>
    <property type="match status" value="1"/>
</dbReference>
<evidence type="ECO:0000256" key="2">
    <source>
        <dbReference type="ARBA" id="ARBA00022980"/>
    </source>
</evidence>
<dbReference type="PANTHER" id="PTHR45696">
    <property type="entry name" value="60S ACIDIC RIBOSOMAL PROTEIN P1"/>
    <property type="match status" value="1"/>
</dbReference>
<dbReference type="HAMAP" id="MF_01478">
    <property type="entry name" value="Ribosomal_L12_arch"/>
    <property type="match status" value="1"/>
</dbReference>
<dbReference type="Gene3D" id="1.10.10.1410">
    <property type="match status" value="1"/>
</dbReference>
<protein>
    <recommendedName>
        <fullName evidence="6">60S acidic ribosomal protein P1</fullName>
    </recommendedName>
</protein>
<feature type="compositionally biased region" description="Gly residues" evidence="4">
    <location>
        <begin position="73"/>
        <end position="92"/>
    </location>
</feature>
<dbReference type="AlphaFoldDB" id="A0A7S2V4N4"/>
<comment type="similarity">
    <text evidence="1">Belongs to the eukaryotic ribosomal protein P1/P2 family.</text>
</comment>
<dbReference type="GO" id="GO:0003735">
    <property type="term" value="F:structural constituent of ribosome"/>
    <property type="evidence" value="ECO:0007669"/>
    <property type="project" value="InterPro"/>
</dbReference>
<sequence>MADTLGLTEEQKDEYVTSFAALALYDGEAEVTSEQINALITATGNTVEPYWPILFSKFLQDKLEDLVLSGGAGAGGAAGPAAGGAASGGDAGGAAEEEKKEEEEEEEIDMGAGDMFGGDSDY</sequence>
<dbReference type="PANTHER" id="PTHR45696:SF10">
    <property type="entry name" value="LARGE RIBOSOMAL SUBUNIT PROTEIN P1"/>
    <property type="match status" value="1"/>
</dbReference>
<feature type="region of interest" description="Disordered" evidence="4">
    <location>
        <begin position="73"/>
        <end position="122"/>
    </location>
</feature>
<name>A0A7S2V4N4_9STRA</name>
<dbReference type="GO" id="GO:0043021">
    <property type="term" value="F:ribonucleoprotein complex binding"/>
    <property type="evidence" value="ECO:0007669"/>
    <property type="project" value="TreeGrafter"/>
</dbReference>
<keyword evidence="2" id="KW-0689">Ribosomal protein</keyword>
<evidence type="ECO:0008006" key="6">
    <source>
        <dbReference type="Google" id="ProtNLM"/>
    </source>
</evidence>
<feature type="compositionally biased region" description="Acidic residues" evidence="4">
    <location>
        <begin position="99"/>
        <end position="109"/>
    </location>
</feature>
<accession>A0A7S2V4N4</accession>